<dbReference type="PATRIC" id="fig|1664069.3.peg.1234"/>
<evidence type="ECO:0000313" key="2">
    <source>
        <dbReference type="EMBL" id="KRT93292.1"/>
    </source>
</evidence>
<evidence type="ECO:0000256" key="1">
    <source>
        <dbReference type="SAM" id="MobiDB-lite"/>
    </source>
</evidence>
<dbReference type="EMBL" id="LECW02000022">
    <property type="protein sequence ID" value="KRT93292.1"/>
    <property type="molecule type" value="Genomic_DNA"/>
</dbReference>
<name>A0A0J6EWE3_9BACI</name>
<proteinExistence type="predicted"/>
<accession>A0A0J6EWE3</accession>
<reference evidence="3 5" key="3">
    <citation type="submission" date="2023-03" db="EMBL/GenBank/DDBJ databases">
        <title>Agriculturally important microbes genome sequencing.</title>
        <authorList>
            <person name="Dunlap C."/>
        </authorList>
    </citation>
    <scope>NUCLEOTIDE SEQUENCE [LARGE SCALE GENOMIC DNA]</scope>
    <source>
        <strain evidence="3 5">CBP-3203</strain>
    </source>
</reference>
<feature type="compositionally biased region" description="Basic and acidic residues" evidence="1">
    <location>
        <begin position="36"/>
        <end position="60"/>
    </location>
</feature>
<dbReference type="OrthoDB" id="2706316at2"/>
<gene>
    <name evidence="2" type="ORF">AB447_220315</name>
    <name evidence="3" type="ORF">P8828_22520</name>
</gene>
<dbReference type="Proteomes" id="UP001341297">
    <property type="component" value="Unassembled WGS sequence"/>
</dbReference>
<evidence type="ECO:0000313" key="4">
    <source>
        <dbReference type="Proteomes" id="UP000036168"/>
    </source>
</evidence>
<sequence length="85" mass="10151">MGYLPPVYHDQYTQYANRSVSRKADYASIQKTARVPSERAYREVEKRVENEASAERSMQEKKRKKRLNRRIADKKKRGRYVNESV</sequence>
<dbReference type="EMBL" id="JARRTL010000034">
    <property type="protein sequence ID" value="MEC0487524.1"/>
    <property type="molecule type" value="Genomic_DNA"/>
</dbReference>
<dbReference type="Proteomes" id="UP000036168">
    <property type="component" value="Unassembled WGS sequence"/>
</dbReference>
<keyword evidence="5" id="KW-1185">Reference proteome</keyword>
<protein>
    <recommendedName>
        <fullName evidence="6">BZIP domain-containing protein</fullName>
    </recommendedName>
</protein>
<reference evidence="2 4" key="1">
    <citation type="journal article" date="2015" name="Int. J. Syst. Evol. Microbiol.">
        <title>Bacillus glycinifermentans sp. nov., isolated from fermented soybean paste.</title>
        <authorList>
            <person name="Kim S.J."/>
            <person name="Dunlap C.A."/>
            <person name="Kwon S.W."/>
            <person name="Rooney A.P."/>
        </authorList>
    </citation>
    <scope>NUCLEOTIDE SEQUENCE [LARGE SCALE GENOMIC DNA]</scope>
    <source>
        <strain evidence="2 4">GO-13</strain>
    </source>
</reference>
<feature type="region of interest" description="Disordered" evidence="1">
    <location>
        <begin position="19"/>
        <end position="85"/>
    </location>
</feature>
<dbReference type="RefSeq" id="WP_048355701.1">
    <property type="nucleotide sequence ID" value="NZ_CP023481.1"/>
</dbReference>
<evidence type="ECO:0000313" key="3">
    <source>
        <dbReference type="EMBL" id="MEC0487524.1"/>
    </source>
</evidence>
<evidence type="ECO:0008006" key="6">
    <source>
        <dbReference type="Google" id="ProtNLM"/>
    </source>
</evidence>
<reference evidence="2" key="2">
    <citation type="submission" date="2015-10" db="EMBL/GenBank/DDBJ databases">
        <authorList>
            <person name="Gilbert D.G."/>
        </authorList>
    </citation>
    <scope>NUCLEOTIDE SEQUENCE</scope>
    <source>
        <strain evidence="2">GO-13</strain>
    </source>
</reference>
<dbReference type="AlphaFoldDB" id="A0A0J6EWE3"/>
<comment type="caution">
    <text evidence="2">The sequence shown here is derived from an EMBL/GenBank/DDBJ whole genome shotgun (WGS) entry which is preliminary data.</text>
</comment>
<evidence type="ECO:0000313" key="5">
    <source>
        <dbReference type="Proteomes" id="UP001341297"/>
    </source>
</evidence>
<accession>A0A0J6E8G6</accession>
<organism evidence="2 4">
    <name type="scientific">Bacillus glycinifermentans</name>
    <dbReference type="NCBI Taxonomy" id="1664069"/>
    <lineage>
        <taxon>Bacteria</taxon>
        <taxon>Bacillati</taxon>
        <taxon>Bacillota</taxon>
        <taxon>Bacilli</taxon>
        <taxon>Bacillales</taxon>
        <taxon>Bacillaceae</taxon>
        <taxon>Bacillus</taxon>
    </lineage>
</organism>
<feature type="compositionally biased region" description="Basic residues" evidence="1">
    <location>
        <begin position="61"/>
        <end position="79"/>
    </location>
</feature>